<gene>
    <name evidence="2" type="ORF">BD311DRAFT_782295</name>
</gene>
<dbReference type="EMBL" id="ML143540">
    <property type="protein sequence ID" value="TBU22477.1"/>
    <property type="molecule type" value="Genomic_DNA"/>
</dbReference>
<protein>
    <submittedName>
        <fullName evidence="2">Uncharacterized protein</fullName>
    </submittedName>
</protein>
<sequence>MDYPNHQSNTSAGFGTSTSYAEAGGPHVNLGFNDIGARLQRIENENLKIWSEVHRADRADFCRHQSRHVRSADDQDDICATLKHLVMESIKPTESLEEGEKPGEDHVRHKAEYPHIKFYTDRDWNEYKREHRQSMRIGEEPVRGKKKSSQGENHTTLYLEHIDGSPASGDYVNDTRKFTRTLINLVLTTKYKMPRKWSAANVWLQDLFYTALRTKFPLFQLCHNNVKANLFMMAQYYDAVTRNLTDSEDHDGEGANVRNAPAPRTPASQPGSKRPSTTVPVAPRPTKIARIEAQGTDSDHPPESPSGKGKERASASLLSLVRMFCRPL</sequence>
<accession>A0A4Q9M7W6</accession>
<evidence type="ECO:0000256" key="1">
    <source>
        <dbReference type="SAM" id="MobiDB-lite"/>
    </source>
</evidence>
<reference evidence="2" key="1">
    <citation type="submission" date="2019-01" db="EMBL/GenBank/DDBJ databases">
        <title>Draft genome sequences of three monokaryotic isolates of the white-rot basidiomycete fungus Dichomitus squalens.</title>
        <authorList>
            <consortium name="DOE Joint Genome Institute"/>
            <person name="Lopez S.C."/>
            <person name="Andreopoulos B."/>
            <person name="Pangilinan J."/>
            <person name="Lipzen A."/>
            <person name="Riley R."/>
            <person name="Ahrendt S."/>
            <person name="Ng V."/>
            <person name="Barry K."/>
            <person name="Daum C."/>
            <person name="Grigoriev I.V."/>
            <person name="Hilden K.S."/>
            <person name="Makela M.R."/>
            <person name="de Vries R.P."/>
        </authorList>
    </citation>
    <scope>NUCLEOTIDE SEQUENCE [LARGE SCALE GENOMIC DNA]</scope>
    <source>
        <strain evidence="2">OM18370.1</strain>
    </source>
</reference>
<feature type="compositionally biased region" description="Basic and acidic residues" evidence="1">
    <location>
        <begin position="297"/>
        <end position="313"/>
    </location>
</feature>
<evidence type="ECO:0000313" key="2">
    <source>
        <dbReference type="EMBL" id="TBU22477.1"/>
    </source>
</evidence>
<dbReference type="AlphaFoldDB" id="A0A4Q9M7W6"/>
<organism evidence="2">
    <name type="scientific">Dichomitus squalens</name>
    <dbReference type="NCBI Taxonomy" id="114155"/>
    <lineage>
        <taxon>Eukaryota</taxon>
        <taxon>Fungi</taxon>
        <taxon>Dikarya</taxon>
        <taxon>Basidiomycota</taxon>
        <taxon>Agaricomycotina</taxon>
        <taxon>Agaricomycetes</taxon>
        <taxon>Polyporales</taxon>
        <taxon>Polyporaceae</taxon>
        <taxon>Dichomitus</taxon>
    </lineage>
</organism>
<feature type="compositionally biased region" description="Polar residues" evidence="1">
    <location>
        <begin position="266"/>
        <end position="279"/>
    </location>
</feature>
<name>A0A4Q9M7W6_9APHY</name>
<dbReference type="OrthoDB" id="3235325at2759"/>
<dbReference type="Proteomes" id="UP000292957">
    <property type="component" value="Unassembled WGS sequence"/>
</dbReference>
<proteinExistence type="predicted"/>
<feature type="region of interest" description="Disordered" evidence="1">
    <location>
        <begin position="245"/>
        <end position="315"/>
    </location>
</feature>